<comment type="caution">
    <text evidence="3">The sequence shown here is derived from an EMBL/GenBank/DDBJ whole genome shotgun (WGS) entry which is preliminary data.</text>
</comment>
<dbReference type="SMART" id="SM00267">
    <property type="entry name" value="GGDEF"/>
    <property type="match status" value="1"/>
</dbReference>
<dbReference type="SUPFAM" id="SSF55073">
    <property type="entry name" value="Nucleotide cyclase"/>
    <property type="match status" value="1"/>
</dbReference>
<keyword evidence="1" id="KW-0472">Membrane</keyword>
<keyword evidence="3" id="KW-0548">Nucleotidyltransferase</keyword>
<gene>
    <name evidence="3" type="ORF">SM124_17775</name>
</gene>
<dbReference type="InterPro" id="IPR000160">
    <property type="entry name" value="GGDEF_dom"/>
</dbReference>
<dbReference type="GO" id="GO:0052621">
    <property type="term" value="F:diguanylate cyclase activity"/>
    <property type="evidence" value="ECO:0007669"/>
    <property type="project" value="UniProtKB-EC"/>
</dbReference>
<feature type="transmembrane region" description="Helical" evidence="1">
    <location>
        <begin position="105"/>
        <end position="126"/>
    </location>
</feature>
<dbReference type="EMBL" id="JAXOFX010000014">
    <property type="protein sequence ID" value="MDZ5473568.1"/>
    <property type="molecule type" value="Genomic_DNA"/>
</dbReference>
<dbReference type="InterPro" id="IPR043128">
    <property type="entry name" value="Rev_trsase/Diguanyl_cyclase"/>
</dbReference>
<feature type="transmembrane region" description="Helical" evidence="1">
    <location>
        <begin position="6"/>
        <end position="24"/>
    </location>
</feature>
<feature type="domain" description="GGDEF" evidence="2">
    <location>
        <begin position="269"/>
        <end position="407"/>
    </location>
</feature>
<reference evidence="3 4" key="1">
    <citation type="submission" date="2023-11" db="EMBL/GenBank/DDBJ databases">
        <title>Bacillus jintuensis, isolated from a mudflat on the Beibu Gulf coast.</title>
        <authorList>
            <person name="Li M."/>
        </authorList>
    </citation>
    <scope>NUCLEOTIDE SEQUENCE [LARGE SCALE GENOMIC DNA]</scope>
    <source>
        <strain evidence="3 4">31A1R</strain>
    </source>
</reference>
<dbReference type="PROSITE" id="PS50887">
    <property type="entry name" value="GGDEF"/>
    <property type="match status" value="1"/>
</dbReference>
<evidence type="ECO:0000256" key="1">
    <source>
        <dbReference type="SAM" id="Phobius"/>
    </source>
</evidence>
<accession>A0ABU5J2C9</accession>
<dbReference type="RefSeq" id="WP_322447860.1">
    <property type="nucleotide sequence ID" value="NZ_JAXOFX010000014.1"/>
</dbReference>
<dbReference type="Pfam" id="PF00990">
    <property type="entry name" value="GGDEF"/>
    <property type="match status" value="1"/>
</dbReference>
<dbReference type="Gene3D" id="3.30.70.270">
    <property type="match status" value="1"/>
</dbReference>
<dbReference type="PANTHER" id="PTHR45138">
    <property type="entry name" value="REGULATORY COMPONENTS OF SENSORY TRANSDUCTION SYSTEM"/>
    <property type="match status" value="1"/>
</dbReference>
<name>A0ABU5J2C9_9BACI</name>
<feature type="transmembrane region" description="Helical" evidence="1">
    <location>
        <begin position="31"/>
        <end position="49"/>
    </location>
</feature>
<evidence type="ECO:0000313" key="4">
    <source>
        <dbReference type="Proteomes" id="UP001290455"/>
    </source>
</evidence>
<dbReference type="CDD" id="cd01949">
    <property type="entry name" value="GGDEF"/>
    <property type="match status" value="1"/>
</dbReference>
<dbReference type="InterPro" id="IPR050469">
    <property type="entry name" value="Diguanylate_Cyclase"/>
</dbReference>
<dbReference type="PANTHER" id="PTHR45138:SF9">
    <property type="entry name" value="DIGUANYLATE CYCLASE DGCM-RELATED"/>
    <property type="match status" value="1"/>
</dbReference>
<dbReference type="NCBIfam" id="TIGR00254">
    <property type="entry name" value="GGDEF"/>
    <property type="match status" value="1"/>
</dbReference>
<organism evidence="3 4">
    <name type="scientific">Robertmurraya mangrovi</name>
    <dbReference type="NCBI Taxonomy" id="3098077"/>
    <lineage>
        <taxon>Bacteria</taxon>
        <taxon>Bacillati</taxon>
        <taxon>Bacillota</taxon>
        <taxon>Bacilli</taxon>
        <taxon>Bacillales</taxon>
        <taxon>Bacillaceae</taxon>
        <taxon>Robertmurraya</taxon>
    </lineage>
</organism>
<dbReference type="InterPro" id="IPR029787">
    <property type="entry name" value="Nucleotide_cyclase"/>
</dbReference>
<proteinExistence type="predicted"/>
<protein>
    <submittedName>
        <fullName evidence="3">GGDEF domain-containing protein</fullName>
        <ecNumber evidence="3">2.7.7.65</ecNumber>
    </submittedName>
</protein>
<feature type="transmembrane region" description="Helical" evidence="1">
    <location>
        <begin position="69"/>
        <end position="93"/>
    </location>
</feature>
<evidence type="ECO:0000259" key="2">
    <source>
        <dbReference type="PROSITE" id="PS50887"/>
    </source>
</evidence>
<dbReference type="Proteomes" id="UP001290455">
    <property type="component" value="Unassembled WGS sequence"/>
</dbReference>
<keyword evidence="3" id="KW-0808">Transferase</keyword>
<dbReference type="EC" id="2.7.7.65" evidence="3"/>
<keyword evidence="1" id="KW-0812">Transmembrane</keyword>
<keyword evidence="4" id="KW-1185">Reference proteome</keyword>
<sequence>MVKARIFDFSLFFTAVIIAFVSGSNITDLKTYGIALLIYWIFSSLYYPLRIEYKSGNTSIDYGISYSLSFALFAGPLGLLIYEIMYGISVYVYRRWTNRAIKGDFLDSFYNVGSFVLSNTICYYLFINFNPLFNTIPYGFMILIFLLVIVNYFISSTLLVTVFFILGEMKTLNEAISFYKNRPFLDTGKIAITNGLLYLFLQQGQWEMLFSMFLLNYIVSRSFYSKTQSIQNKIERDKFEQMAYTDFLTGVSNRAYMDKKMAELKNSSKSIGIVVTDIDKFKKINDTYNHAIGDQVIKHFATTLKNNLTDKDILFRSGGEEFTIFLREKSPEECESLIESIRQRLEEQLVEVEFNTYNLSISYTASFGLYYHESKDQVSLEKAYIFADQLMLQSKQVGRNKLTVSTR</sequence>
<keyword evidence="1" id="KW-1133">Transmembrane helix</keyword>
<feature type="transmembrane region" description="Helical" evidence="1">
    <location>
        <begin position="138"/>
        <end position="166"/>
    </location>
</feature>
<evidence type="ECO:0000313" key="3">
    <source>
        <dbReference type="EMBL" id="MDZ5473568.1"/>
    </source>
</evidence>